<dbReference type="Proteomes" id="UP000789920">
    <property type="component" value="Unassembled WGS sequence"/>
</dbReference>
<evidence type="ECO:0000313" key="1">
    <source>
        <dbReference type="EMBL" id="CAG8653366.1"/>
    </source>
</evidence>
<name>A0ACA9NGG9_9GLOM</name>
<dbReference type="EMBL" id="CAJVQC010013994">
    <property type="protein sequence ID" value="CAG8653366.1"/>
    <property type="molecule type" value="Genomic_DNA"/>
</dbReference>
<evidence type="ECO:0000313" key="2">
    <source>
        <dbReference type="Proteomes" id="UP000789920"/>
    </source>
</evidence>
<sequence>NRKGREAKNERIDGHKRQDSVLAKDSTTLAPHMCYTGLTSADKWAI</sequence>
<feature type="non-terminal residue" evidence="1">
    <location>
        <position position="1"/>
    </location>
</feature>
<keyword evidence="2" id="KW-1185">Reference proteome</keyword>
<reference evidence="1" key="1">
    <citation type="submission" date="2021-06" db="EMBL/GenBank/DDBJ databases">
        <authorList>
            <person name="Kallberg Y."/>
            <person name="Tangrot J."/>
            <person name="Rosling A."/>
        </authorList>
    </citation>
    <scope>NUCLEOTIDE SEQUENCE</scope>
    <source>
        <strain evidence="1">MA461A</strain>
    </source>
</reference>
<organism evidence="1 2">
    <name type="scientific">Racocetra persica</name>
    <dbReference type="NCBI Taxonomy" id="160502"/>
    <lineage>
        <taxon>Eukaryota</taxon>
        <taxon>Fungi</taxon>
        <taxon>Fungi incertae sedis</taxon>
        <taxon>Mucoromycota</taxon>
        <taxon>Glomeromycotina</taxon>
        <taxon>Glomeromycetes</taxon>
        <taxon>Diversisporales</taxon>
        <taxon>Gigasporaceae</taxon>
        <taxon>Racocetra</taxon>
    </lineage>
</organism>
<gene>
    <name evidence="1" type="ORF">RPERSI_LOCUS7973</name>
</gene>
<protein>
    <submittedName>
        <fullName evidence="1">25404_t:CDS:1</fullName>
    </submittedName>
</protein>
<proteinExistence type="predicted"/>
<accession>A0ACA9NGG9</accession>
<comment type="caution">
    <text evidence="1">The sequence shown here is derived from an EMBL/GenBank/DDBJ whole genome shotgun (WGS) entry which is preliminary data.</text>
</comment>